<keyword evidence="3" id="KW-0274">FAD</keyword>
<dbReference type="EMBL" id="FOME01000006">
    <property type="protein sequence ID" value="SFD70707.1"/>
    <property type="molecule type" value="Genomic_DNA"/>
</dbReference>
<dbReference type="Proteomes" id="UP000236729">
    <property type="component" value="Unassembled WGS sequence"/>
</dbReference>
<name>A0A1H5ZRQ4_9PSEU</name>
<organism evidence="6 9">
    <name type="scientific">Saccharopolyspora kobensis</name>
    <dbReference type="NCBI Taxonomy" id="146035"/>
    <lineage>
        <taxon>Bacteria</taxon>
        <taxon>Bacillati</taxon>
        <taxon>Actinomycetota</taxon>
        <taxon>Actinomycetes</taxon>
        <taxon>Pseudonocardiales</taxon>
        <taxon>Pseudonocardiaceae</taxon>
        <taxon>Saccharopolyspora</taxon>
    </lineage>
</organism>
<evidence type="ECO:0000313" key="8">
    <source>
        <dbReference type="Proteomes" id="UP000199690"/>
    </source>
</evidence>
<evidence type="ECO:0000256" key="4">
    <source>
        <dbReference type="ARBA" id="ARBA00023002"/>
    </source>
</evidence>
<dbReference type="EMBL" id="FNVB01000003">
    <property type="protein sequence ID" value="SEG38445.1"/>
    <property type="molecule type" value="Genomic_DNA"/>
</dbReference>
<evidence type="ECO:0000256" key="3">
    <source>
        <dbReference type="ARBA" id="ARBA00022827"/>
    </source>
</evidence>
<accession>A0A1H5ZRQ4</accession>
<dbReference type="Gene3D" id="3.50.50.60">
    <property type="entry name" value="FAD/NAD(P)-binding domain"/>
    <property type="match status" value="1"/>
</dbReference>
<evidence type="ECO:0000313" key="6">
    <source>
        <dbReference type="EMBL" id="SEG38445.1"/>
    </source>
</evidence>
<protein>
    <submittedName>
        <fullName evidence="6">Sarcosine oxidase</fullName>
    </submittedName>
</protein>
<feature type="domain" description="FAD dependent oxidoreductase" evidence="5">
    <location>
        <begin position="10"/>
        <end position="358"/>
    </location>
</feature>
<dbReference type="AlphaFoldDB" id="A0A1H5ZRQ4"/>
<gene>
    <name evidence="6" type="ORF">SAMN02982929_01933</name>
    <name evidence="7" type="ORF">SAMN05216506_1063</name>
</gene>
<dbReference type="RefSeq" id="WP_107916134.1">
    <property type="nucleotide sequence ID" value="NZ_FNVB01000003.1"/>
</dbReference>
<evidence type="ECO:0000313" key="9">
    <source>
        <dbReference type="Proteomes" id="UP000236729"/>
    </source>
</evidence>
<keyword evidence="4" id="KW-0560">Oxidoreductase</keyword>
<dbReference type="InterPro" id="IPR036188">
    <property type="entry name" value="FAD/NAD-bd_sf"/>
</dbReference>
<dbReference type="SUPFAM" id="SSF51905">
    <property type="entry name" value="FAD/NAD(P)-binding domain"/>
    <property type="match status" value="1"/>
</dbReference>
<accession>A0A1I1UJ05</accession>
<dbReference type="Proteomes" id="UP000199690">
    <property type="component" value="Unassembled WGS sequence"/>
</dbReference>
<comment type="cofactor">
    <cofactor evidence="1">
        <name>FAD</name>
        <dbReference type="ChEBI" id="CHEBI:57692"/>
    </cofactor>
</comment>
<sequence length="377" mass="40478">MAPAGLDAQVGIVGTGTMGSMLAWQLARRGVRVLAFEQFSPGHDRGAVGGETRLFRLAYAEGNQYVPLLRDSLRLWRELEEESGSEILTQCGGLSIGESGGDYISGLLASARDTDVPVSVLSAAEVAERHPQHRLRDGEIAVLDEQAGFLRCEQAVLSATRVAEQAGAEVLRYTEVTELVEESDGVLVRTANGTSHRVGQVVVAAGSWAARFLPARLAAAVQSRRVLLSWFGTDDIDAYRSEVFPIFVHHHGDQHLYGMPTVDGVMVKVAGAVLSHPVPAPESVERRHSMAEIRRVAEAVGEFLPGLHPEPIRTDAFTDLYTTDECPLVGRVGERIVVTTGHSGRGFKYSPGIAAAVAGELSGAGDPRCAFMSPERF</sequence>
<dbReference type="Pfam" id="PF01266">
    <property type="entry name" value="DAO"/>
    <property type="match status" value="1"/>
</dbReference>
<proteinExistence type="predicted"/>
<evidence type="ECO:0000259" key="5">
    <source>
        <dbReference type="Pfam" id="PF01266"/>
    </source>
</evidence>
<reference evidence="6" key="1">
    <citation type="submission" date="2016-10" db="EMBL/GenBank/DDBJ databases">
        <authorList>
            <person name="de Groot N.N."/>
        </authorList>
    </citation>
    <scope>NUCLEOTIDE SEQUENCE [LARGE SCALE GENOMIC DNA]</scope>
    <source>
        <strain evidence="6">ATCC 20501</strain>
    </source>
</reference>
<dbReference type="InterPro" id="IPR045170">
    <property type="entry name" value="MTOX"/>
</dbReference>
<keyword evidence="2" id="KW-0285">Flavoprotein</keyword>
<dbReference type="Gene3D" id="3.30.9.10">
    <property type="entry name" value="D-Amino Acid Oxidase, subunit A, domain 2"/>
    <property type="match status" value="1"/>
</dbReference>
<dbReference type="NCBIfam" id="NF008425">
    <property type="entry name" value="PRK11259.1"/>
    <property type="match status" value="1"/>
</dbReference>
<evidence type="ECO:0000313" key="7">
    <source>
        <dbReference type="EMBL" id="SFD70707.1"/>
    </source>
</evidence>
<dbReference type="PANTHER" id="PTHR10961">
    <property type="entry name" value="PEROXISOMAL SARCOSINE OXIDASE"/>
    <property type="match status" value="1"/>
</dbReference>
<dbReference type="PANTHER" id="PTHR10961:SF7">
    <property type="entry name" value="FAD DEPENDENT OXIDOREDUCTASE DOMAIN-CONTAINING PROTEIN"/>
    <property type="match status" value="1"/>
</dbReference>
<evidence type="ECO:0000256" key="1">
    <source>
        <dbReference type="ARBA" id="ARBA00001974"/>
    </source>
</evidence>
<dbReference type="GO" id="GO:0050660">
    <property type="term" value="F:flavin adenine dinucleotide binding"/>
    <property type="evidence" value="ECO:0007669"/>
    <property type="project" value="InterPro"/>
</dbReference>
<dbReference type="GO" id="GO:0008115">
    <property type="term" value="F:sarcosine oxidase activity"/>
    <property type="evidence" value="ECO:0007669"/>
    <property type="project" value="TreeGrafter"/>
</dbReference>
<dbReference type="InterPro" id="IPR006076">
    <property type="entry name" value="FAD-dep_OxRdtase"/>
</dbReference>
<evidence type="ECO:0000256" key="2">
    <source>
        <dbReference type="ARBA" id="ARBA00022630"/>
    </source>
</evidence>
<reference evidence="8 9" key="2">
    <citation type="submission" date="2016-10" db="EMBL/GenBank/DDBJ databases">
        <authorList>
            <person name="Varghese N."/>
            <person name="Submissions S."/>
        </authorList>
    </citation>
    <scope>NUCLEOTIDE SEQUENCE [LARGE SCALE GENOMIC DNA]</scope>
    <source>
        <strain evidence="9">ATCC 20501</strain>
        <strain evidence="7 8">CGMCC 4.3529</strain>
    </source>
</reference>
<keyword evidence="8" id="KW-1185">Reference proteome</keyword>
<dbReference type="SMR" id="A0A1H5ZRQ4"/>
<dbReference type="SUPFAM" id="SSF54373">
    <property type="entry name" value="FAD-linked reductases, C-terminal domain"/>
    <property type="match status" value="1"/>
</dbReference>